<evidence type="ECO:0000256" key="3">
    <source>
        <dbReference type="ARBA" id="ARBA00023125"/>
    </source>
</evidence>
<gene>
    <name evidence="7" type="ORF">GH714_005570</name>
</gene>
<keyword evidence="3" id="KW-0238">DNA-binding</keyword>
<dbReference type="InterPro" id="IPR015300">
    <property type="entry name" value="DNA-bd_pseudobarrel_sf"/>
</dbReference>
<dbReference type="InterPro" id="IPR003340">
    <property type="entry name" value="B3_DNA-bd"/>
</dbReference>
<dbReference type="Pfam" id="PF02362">
    <property type="entry name" value="B3"/>
    <property type="match status" value="2"/>
</dbReference>
<proteinExistence type="predicted"/>
<dbReference type="InterPro" id="IPR044837">
    <property type="entry name" value="REM16-like"/>
</dbReference>
<evidence type="ECO:0000256" key="5">
    <source>
        <dbReference type="ARBA" id="ARBA00023242"/>
    </source>
</evidence>
<dbReference type="Proteomes" id="UP000467840">
    <property type="component" value="Chromosome 14"/>
</dbReference>
<comment type="caution">
    <text evidence="7">The sequence shown here is derived from an EMBL/GenBank/DDBJ whole genome shotgun (WGS) entry which is preliminary data.</text>
</comment>
<evidence type="ECO:0000313" key="8">
    <source>
        <dbReference type="Proteomes" id="UP000467840"/>
    </source>
</evidence>
<evidence type="ECO:0000256" key="2">
    <source>
        <dbReference type="ARBA" id="ARBA00023015"/>
    </source>
</evidence>
<dbReference type="GO" id="GO:0003677">
    <property type="term" value="F:DNA binding"/>
    <property type="evidence" value="ECO:0007669"/>
    <property type="project" value="UniProtKB-KW"/>
</dbReference>
<keyword evidence="4" id="KW-0804">Transcription</keyword>
<dbReference type="PANTHER" id="PTHR31391:SF157">
    <property type="entry name" value="B3 DOMAIN-CONTAINING PROTEIN REM16"/>
    <property type="match status" value="1"/>
</dbReference>
<dbReference type="PROSITE" id="PS50863">
    <property type="entry name" value="B3"/>
    <property type="match status" value="2"/>
</dbReference>
<protein>
    <recommendedName>
        <fullName evidence="6">TF-B3 domain-containing protein</fullName>
    </recommendedName>
</protein>
<dbReference type="AlphaFoldDB" id="A0A6A6M8A4"/>
<dbReference type="GO" id="GO:0005634">
    <property type="term" value="C:nucleus"/>
    <property type="evidence" value="ECO:0007669"/>
    <property type="project" value="UniProtKB-SubCell"/>
</dbReference>
<feature type="domain" description="TF-B3" evidence="6">
    <location>
        <begin position="360"/>
        <end position="459"/>
    </location>
</feature>
<dbReference type="EMBL" id="JAAGAX010000006">
    <property type="protein sequence ID" value="KAF2309910.1"/>
    <property type="molecule type" value="Genomic_DNA"/>
</dbReference>
<keyword evidence="8" id="KW-1185">Reference proteome</keyword>
<reference evidence="7 8" key="1">
    <citation type="journal article" date="2020" name="Mol. Plant">
        <title>The Chromosome-Based Rubber Tree Genome Provides New Insights into Spurge Genome Evolution and Rubber Biosynthesis.</title>
        <authorList>
            <person name="Liu J."/>
            <person name="Shi C."/>
            <person name="Shi C.C."/>
            <person name="Li W."/>
            <person name="Zhang Q.J."/>
            <person name="Zhang Y."/>
            <person name="Li K."/>
            <person name="Lu H.F."/>
            <person name="Shi C."/>
            <person name="Zhu S.T."/>
            <person name="Xiao Z.Y."/>
            <person name="Nan H."/>
            <person name="Yue Y."/>
            <person name="Zhu X.G."/>
            <person name="Wu Y."/>
            <person name="Hong X.N."/>
            <person name="Fan G.Y."/>
            <person name="Tong Y."/>
            <person name="Zhang D."/>
            <person name="Mao C.L."/>
            <person name="Liu Y.L."/>
            <person name="Hao S.J."/>
            <person name="Liu W.Q."/>
            <person name="Lv M.Q."/>
            <person name="Zhang H.B."/>
            <person name="Liu Y."/>
            <person name="Hu-Tang G.R."/>
            <person name="Wang J.P."/>
            <person name="Wang J.H."/>
            <person name="Sun Y.H."/>
            <person name="Ni S.B."/>
            <person name="Chen W.B."/>
            <person name="Zhang X.C."/>
            <person name="Jiao Y.N."/>
            <person name="Eichler E.E."/>
            <person name="Li G.H."/>
            <person name="Liu X."/>
            <person name="Gao L.Z."/>
        </authorList>
    </citation>
    <scope>NUCLEOTIDE SEQUENCE [LARGE SCALE GENOMIC DNA]</scope>
    <source>
        <strain evidence="8">cv. GT1</strain>
        <tissue evidence="7">Leaf</tissue>
    </source>
</reference>
<evidence type="ECO:0000313" key="7">
    <source>
        <dbReference type="EMBL" id="KAF2309910.1"/>
    </source>
</evidence>
<evidence type="ECO:0000256" key="1">
    <source>
        <dbReference type="ARBA" id="ARBA00004123"/>
    </source>
</evidence>
<evidence type="ECO:0000256" key="4">
    <source>
        <dbReference type="ARBA" id="ARBA00023163"/>
    </source>
</evidence>
<organism evidence="7 8">
    <name type="scientific">Hevea brasiliensis</name>
    <name type="common">Para rubber tree</name>
    <name type="synonym">Siphonia brasiliensis</name>
    <dbReference type="NCBI Taxonomy" id="3981"/>
    <lineage>
        <taxon>Eukaryota</taxon>
        <taxon>Viridiplantae</taxon>
        <taxon>Streptophyta</taxon>
        <taxon>Embryophyta</taxon>
        <taxon>Tracheophyta</taxon>
        <taxon>Spermatophyta</taxon>
        <taxon>Magnoliopsida</taxon>
        <taxon>eudicotyledons</taxon>
        <taxon>Gunneridae</taxon>
        <taxon>Pentapetalae</taxon>
        <taxon>rosids</taxon>
        <taxon>fabids</taxon>
        <taxon>Malpighiales</taxon>
        <taxon>Euphorbiaceae</taxon>
        <taxon>Crotonoideae</taxon>
        <taxon>Micrandreae</taxon>
        <taxon>Hevea</taxon>
    </lineage>
</organism>
<accession>A0A6A6M8A4</accession>
<dbReference type="PANTHER" id="PTHR31391">
    <property type="entry name" value="B3 DOMAIN-CONTAINING PROTEIN OS11G0197600-RELATED"/>
    <property type="match status" value="1"/>
</dbReference>
<name>A0A6A6M8A4_HEVBR</name>
<dbReference type="CDD" id="cd10017">
    <property type="entry name" value="B3_DNA"/>
    <property type="match status" value="2"/>
</dbReference>
<keyword evidence="5" id="KW-0539">Nucleus</keyword>
<dbReference type="Gene3D" id="2.40.330.10">
    <property type="entry name" value="DNA-binding pseudobarrel domain"/>
    <property type="match status" value="2"/>
</dbReference>
<dbReference type="SUPFAM" id="SSF101936">
    <property type="entry name" value="DNA-binding pseudobarrel domain"/>
    <property type="match status" value="2"/>
</dbReference>
<keyword evidence="2" id="KW-0805">Transcription regulation</keyword>
<evidence type="ECO:0000259" key="6">
    <source>
        <dbReference type="PROSITE" id="PS50863"/>
    </source>
</evidence>
<feature type="domain" description="TF-B3" evidence="6">
    <location>
        <begin position="140"/>
        <end position="216"/>
    </location>
</feature>
<comment type="subcellular location">
    <subcellularLocation>
        <location evidence="1">Nucleus</location>
    </subcellularLocation>
</comment>
<dbReference type="SMART" id="SM01019">
    <property type="entry name" value="B3"/>
    <property type="match status" value="2"/>
</dbReference>
<sequence length="462" mass="52670">MFNGWSMCEKAASYFLRKREPKENDCGCQIERKSGQSCAGVAIGSSLKKKPKHNDIHTTPKQPVISKVANKKAQRDLKFKKPISTKKSAGNKEPYTCDEDIEAKPGIEQTKEEAESVIQLAQATLTDKGFIVEMKPTHPIPEHFTKNLRKKLPQVMTLRGPSGLTWQVVLTTNDDTMFFNHGWEEFVNDHFLQEKDLLIFKYNGDSCFDVLIFDGQSLCEKAGSYFVRKCGHREHDSGYHTKRKTGENSFEAPLPCPEDVVGFSPPQKSANNDIDTTPLGRPNIYRCTTKKTRREIEFTNPIQEEFSTSDEEIETKPDMEHVSPSVVHSVPYLSSRRLITEEEKQNVCQLAQAVLTRDGFMVVMKPTHVYRRFYMSIPSAWTSKNLRSLEKQDVILRTKENTWHTKFYYQKSKNSGGLSSGWKSFALANDLQEFDVCVFEPGSPVNDAIVLDVNIFRVFPED</sequence>